<evidence type="ECO:0000313" key="2">
    <source>
        <dbReference type="Proteomes" id="UP000629468"/>
    </source>
</evidence>
<protein>
    <submittedName>
        <fullName evidence="1">Uncharacterized protein</fullName>
    </submittedName>
</protein>
<dbReference type="EMBL" id="JABXXO010000003">
    <property type="protein sequence ID" value="KAF7783283.1"/>
    <property type="molecule type" value="Genomic_DNA"/>
</dbReference>
<reference evidence="1 2" key="1">
    <citation type="journal article" name="Sci. Rep.">
        <title>Telomere-to-telomere assembled and centromere annotated genomes of the two main subspecies of the button mushroom Agaricus bisporus reveal especially polymorphic chromosome ends.</title>
        <authorList>
            <person name="Sonnenberg A.S.M."/>
            <person name="Sedaghat-Telgerd N."/>
            <person name="Lavrijssen B."/>
            <person name="Ohm R.A."/>
            <person name="Hendrickx P.M."/>
            <person name="Scholtmeijer K."/>
            <person name="Baars J.J.P."/>
            <person name="van Peer A."/>
        </authorList>
    </citation>
    <scope>NUCLEOTIDE SEQUENCE [LARGE SCALE GENOMIC DNA]</scope>
    <source>
        <strain evidence="1 2">H119_p4</strain>
    </source>
</reference>
<name>A0A8H7F9L3_AGABI</name>
<comment type="caution">
    <text evidence="1">The sequence shown here is derived from an EMBL/GenBank/DDBJ whole genome shotgun (WGS) entry which is preliminary data.</text>
</comment>
<dbReference type="Proteomes" id="UP000629468">
    <property type="component" value="Unassembled WGS sequence"/>
</dbReference>
<gene>
    <name evidence="1" type="ORF">Agabi119p4_2659</name>
</gene>
<evidence type="ECO:0000313" key="1">
    <source>
        <dbReference type="EMBL" id="KAF7783283.1"/>
    </source>
</evidence>
<accession>A0A8H7F9L3</accession>
<dbReference type="AlphaFoldDB" id="A0A8H7F9L3"/>
<sequence>MDVGRRPRQLPPQGPALKTIHNKTKYKCDFGIFLPIFSPHSRLPRSADVRSCQCMEKPQKDFDQAMLKAILSILDDKHPLISNVQSPCKSCSL</sequence>
<organism evidence="1 2">
    <name type="scientific">Agaricus bisporus var. burnettii</name>
    <dbReference type="NCBI Taxonomy" id="192524"/>
    <lineage>
        <taxon>Eukaryota</taxon>
        <taxon>Fungi</taxon>
        <taxon>Dikarya</taxon>
        <taxon>Basidiomycota</taxon>
        <taxon>Agaricomycotina</taxon>
        <taxon>Agaricomycetes</taxon>
        <taxon>Agaricomycetidae</taxon>
        <taxon>Agaricales</taxon>
        <taxon>Agaricineae</taxon>
        <taxon>Agaricaceae</taxon>
        <taxon>Agaricus</taxon>
    </lineage>
</organism>
<proteinExistence type="predicted"/>